<dbReference type="InterPro" id="IPR007730">
    <property type="entry name" value="SPOR-like_dom"/>
</dbReference>
<dbReference type="PANTHER" id="PTHR30032:SF4">
    <property type="entry name" value="AMIDASE ENHANCER"/>
    <property type="match status" value="1"/>
</dbReference>
<dbReference type="InterPro" id="IPR051922">
    <property type="entry name" value="Bact_Sporulation_Assoc"/>
</dbReference>
<dbReference type="Gene3D" id="3.30.70.1070">
    <property type="entry name" value="Sporulation related repeat"/>
    <property type="match status" value="1"/>
</dbReference>
<dbReference type="InterPro" id="IPR013486">
    <property type="entry name" value="SpoIID/LytB"/>
</dbReference>
<dbReference type="InterPro" id="IPR036680">
    <property type="entry name" value="SPOR-like_sf"/>
</dbReference>
<keyword evidence="3" id="KW-1185">Reference proteome</keyword>
<dbReference type="EMBL" id="QRDZ01000002">
    <property type="protein sequence ID" value="RED87709.1"/>
    <property type="molecule type" value="Genomic_DNA"/>
</dbReference>
<dbReference type="GO" id="GO:0030288">
    <property type="term" value="C:outer membrane-bounded periplasmic space"/>
    <property type="evidence" value="ECO:0007669"/>
    <property type="project" value="TreeGrafter"/>
</dbReference>
<dbReference type="AlphaFoldDB" id="A0A3D9KME6"/>
<dbReference type="NCBIfam" id="TIGR02669">
    <property type="entry name" value="SpoIID_LytB"/>
    <property type="match status" value="1"/>
</dbReference>
<dbReference type="Pfam" id="PF08486">
    <property type="entry name" value="SpoIID"/>
    <property type="match status" value="1"/>
</dbReference>
<dbReference type="RefSeq" id="WP_116059108.1">
    <property type="nucleotide sequence ID" value="NZ_QRDZ01000002.1"/>
</dbReference>
<dbReference type="SUPFAM" id="SSF110997">
    <property type="entry name" value="Sporulation related repeat"/>
    <property type="match status" value="1"/>
</dbReference>
<dbReference type="Pfam" id="PF05036">
    <property type="entry name" value="SPOR"/>
    <property type="match status" value="1"/>
</dbReference>
<proteinExistence type="predicted"/>
<comment type="caution">
    <text evidence="2">The sequence shown here is derived from an EMBL/GenBank/DDBJ whole genome shotgun (WGS) entry which is preliminary data.</text>
</comment>
<evidence type="ECO:0000313" key="3">
    <source>
        <dbReference type="Proteomes" id="UP000256977"/>
    </source>
</evidence>
<name>A0A3D9KME6_9BACL</name>
<feature type="domain" description="SPOR" evidence="1">
    <location>
        <begin position="174"/>
        <end position="253"/>
    </location>
</feature>
<dbReference type="Proteomes" id="UP000256977">
    <property type="component" value="Unassembled WGS sequence"/>
</dbReference>
<dbReference type="OrthoDB" id="9794671at2"/>
<sequence length="708" mass="73307">MIPSATGKTRSARLLLFAFLSAVLALSSSPIVVRAASAIPDTIRVALFLNLGAGKYQAITQTAMLSSEGGMNLVWRDAQTSTPFGSVPAGQTAVFTMDVYRALVLETADYKAASASLKKIQASSNAGAIIQLAKSGNTVYQVTEGAYSSVAGASAALAKWTSAGAGAGPALSKARVLGPWAVETGSYASLAEAQAAADRLGSSGLEAFAALKPLGGAVQYVVRIGQEQDASKLGALRQTAAAAGAANVRVPEAGESYATLRQTAMQADSAGTMYALPAGASSAIRAEPAGAEGILLSERSKRTYRGSMEIGTLNQSLSVVNEVGFEQYLYSVVGVEVGASWPLEAQKAQAVAARTYALFAGMGFQIANVVDTTVSQAYYGIGSENPNSTAGVDATAGEVLTYGGKLINAVFSANAGGITADNNLEIWGGENAYYAPAVKSPDEGPQQGKLDWHHVALSSGANGYVRSDLVEDSGRKHDSGAKLLKVIGDGAAVRPKPRIVDKEEPLARLNAGELVVELKRVPEYNDFSWIEAPMTADQLLEALNKRAKTPIAGPLRTLEVSKRGPSGRVTEVKANGTAVNVGVGDNLRSALGGVKSTLFSIEETGRFTIIGGDGKTREVAGQGGTLQVVGADGKARALTGPNVYVMDGDGGLRAGTTALGFVISGNGYGHGVGMSQWGARGLAEQGYDYQYILQYYYQNATIEKDAWG</sequence>
<dbReference type="PANTHER" id="PTHR30032">
    <property type="entry name" value="N-ACETYLMURAMOYL-L-ALANINE AMIDASE-RELATED"/>
    <property type="match status" value="1"/>
</dbReference>
<gene>
    <name evidence="2" type="ORF">DFP98_102189</name>
</gene>
<dbReference type="InterPro" id="IPR013693">
    <property type="entry name" value="SpoIID/LytB_N"/>
</dbReference>
<dbReference type="PROSITE" id="PS51724">
    <property type="entry name" value="SPOR"/>
    <property type="match status" value="1"/>
</dbReference>
<accession>A0A3D9KME6</accession>
<evidence type="ECO:0000313" key="2">
    <source>
        <dbReference type="EMBL" id="RED87709.1"/>
    </source>
</evidence>
<dbReference type="GO" id="GO:0030435">
    <property type="term" value="P:sporulation resulting in formation of a cellular spore"/>
    <property type="evidence" value="ECO:0007669"/>
    <property type="project" value="InterPro"/>
</dbReference>
<evidence type="ECO:0000259" key="1">
    <source>
        <dbReference type="PROSITE" id="PS51724"/>
    </source>
</evidence>
<reference evidence="2 3" key="1">
    <citation type="submission" date="2018-07" db="EMBL/GenBank/DDBJ databases">
        <title>Genomic Encyclopedia of Type Strains, Phase III (KMG-III): the genomes of soil and plant-associated and newly described type strains.</title>
        <authorList>
            <person name="Whitman W."/>
        </authorList>
    </citation>
    <scope>NUCLEOTIDE SEQUENCE [LARGE SCALE GENOMIC DNA]</scope>
    <source>
        <strain evidence="2 3">CECT 7287</strain>
    </source>
</reference>
<organism evidence="2 3">
    <name type="scientific">Cohnella phaseoli</name>
    <dbReference type="NCBI Taxonomy" id="456490"/>
    <lineage>
        <taxon>Bacteria</taxon>
        <taxon>Bacillati</taxon>
        <taxon>Bacillota</taxon>
        <taxon>Bacilli</taxon>
        <taxon>Bacillales</taxon>
        <taxon>Paenibacillaceae</taxon>
        <taxon>Cohnella</taxon>
    </lineage>
</organism>
<protein>
    <submittedName>
        <fullName evidence="2">Stage II sporulation protein D</fullName>
    </submittedName>
</protein>
<dbReference type="GO" id="GO:0042834">
    <property type="term" value="F:peptidoglycan binding"/>
    <property type="evidence" value="ECO:0007669"/>
    <property type="project" value="InterPro"/>
</dbReference>